<keyword evidence="2" id="KW-1185">Reference proteome</keyword>
<accession>A0A239K430</accession>
<organism evidence="1 2">
    <name type="scientific">Rhodococcoides kyotonense</name>
    <dbReference type="NCBI Taxonomy" id="398843"/>
    <lineage>
        <taxon>Bacteria</taxon>
        <taxon>Bacillati</taxon>
        <taxon>Actinomycetota</taxon>
        <taxon>Actinomycetes</taxon>
        <taxon>Mycobacteriales</taxon>
        <taxon>Nocardiaceae</taxon>
        <taxon>Rhodococcoides</taxon>
    </lineage>
</organism>
<dbReference type="OrthoDB" id="3568381at2"/>
<evidence type="ECO:0000313" key="1">
    <source>
        <dbReference type="EMBL" id="SNT12429.1"/>
    </source>
</evidence>
<protein>
    <submittedName>
        <fullName evidence="1">Uncharacterized protein</fullName>
    </submittedName>
</protein>
<evidence type="ECO:0000313" key="2">
    <source>
        <dbReference type="Proteomes" id="UP000198327"/>
    </source>
</evidence>
<proteinExistence type="predicted"/>
<dbReference type="EMBL" id="FZOW01000009">
    <property type="protein sequence ID" value="SNT12429.1"/>
    <property type="molecule type" value="Genomic_DNA"/>
</dbReference>
<gene>
    <name evidence="1" type="ORF">SAMN05421642_109220</name>
</gene>
<dbReference type="AlphaFoldDB" id="A0A239K430"/>
<sequence>MTEIDFVKMLEHYRGEHSLGSAGDRSIVDTLKTSIVDTTDQNVSRNRLSVEEIDDFLTYTGWNLWDLLARRSTEGESGLIPRQEYETVSFVQQWLKFPHLYDRVTEAAGGAQGLVELARTCASEPANKLNNTRAWVNVCSLMGRGILISLGMQNAYDGLHELNSAIQFQRRIQHGVYGSGRGYISGRNYKPHVLDQSWIDRFYEERIAVEDEEHRAFCRKLNASTEVFGFLLMFDTRSATNTSGPYELPDGSVMLVRDHYLREPLYPWIDDAAGTLPYCITQAMIFDKSAPEFNINDIGTTFTADSADYWGALTHFSVYRRDRWDSKEFTLIDAAEQQDILQKSQRGVSTLYKRISGMSRRDRIMAGVLVYTREMMAPFARPLGLWDSFVRDEQFDELHPLTSQAYYPLTNGQAQDLLPPAFILGEAFVPVGHSSTW</sequence>
<dbReference type="Proteomes" id="UP000198327">
    <property type="component" value="Unassembled WGS sequence"/>
</dbReference>
<dbReference type="RefSeq" id="WP_141136499.1">
    <property type="nucleotide sequence ID" value="NZ_FZOW01000009.1"/>
</dbReference>
<reference evidence="2" key="1">
    <citation type="submission" date="2017-06" db="EMBL/GenBank/DDBJ databases">
        <authorList>
            <person name="Varghese N."/>
            <person name="Submissions S."/>
        </authorList>
    </citation>
    <scope>NUCLEOTIDE SEQUENCE [LARGE SCALE GENOMIC DNA]</scope>
    <source>
        <strain evidence="2">JCM 23211</strain>
    </source>
</reference>
<name>A0A239K430_9NOCA</name>